<keyword evidence="3" id="KW-1185">Reference proteome</keyword>
<evidence type="ECO:0000313" key="2">
    <source>
        <dbReference type="EMBL" id="GLX70537.1"/>
    </source>
</evidence>
<name>A0ABQ6GNE3_9BACL</name>
<comment type="caution">
    <text evidence="2">The sequence shown here is derived from an EMBL/GenBank/DDBJ whole genome shotgun (WGS) entry which is preliminary data.</text>
</comment>
<dbReference type="Proteomes" id="UP001157114">
    <property type="component" value="Unassembled WGS sequence"/>
</dbReference>
<reference evidence="2 3" key="1">
    <citation type="submission" date="2023-03" db="EMBL/GenBank/DDBJ databases">
        <title>Draft genome sequence of the bacteria which degrade cell wall of Tricholomamatutake.</title>
        <authorList>
            <person name="Konishi Y."/>
            <person name="Fukuta Y."/>
            <person name="Shirasaka N."/>
        </authorList>
    </citation>
    <scope>NUCLEOTIDE SEQUENCE [LARGE SCALE GENOMIC DNA]</scope>
    <source>
        <strain evidence="3">mu1</strain>
    </source>
</reference>
<evidence type="ECO:0008006" key="4">
    <source>
        <dbReference type="Google" id="ProtNLM"/>
    </source>
</evidence>
<dbReference type="PROSITE" id="PS51257">
    <property type="entry name" value="PROKAR_LIPOPROTEIN"/>
    <property type="match status" value="1"/>
</dbReference>
<feature type="chain" id="PRO_5047364074" description="Lipoprotein" evidence="1">
    <location>
        <begin position="21"/>
        <end position="233"/>
    </location>
</feature>
<gene>
    <name evidence="2" type="ORF">MU1_48830</name>
</gene>
<keyword evidence="1" id="KW-0732">Signal</keyword>
<protein>
    <recommendedName>
        <fullName evidence="4">Lipoprotein</fullName>
    </recommendedName>
</protein>
<sequence length="233" mass="25707">MRVKWIWPLLLVLMVTVLTACSHVANSTAETTIESGAPNEDLSVRAVAAHEAGKLVIQPASHATVEQLGAPSCWGLETDLRWTGDYEAVWEPINGGEASILMTFPGQLEMIEPTDETIDLQKVTIGDTDLFAYYPRYTDCHALEAYLFGVKDGQAFPIKAEAWDGHGMMDTITQHPHYPLQVTGNELVVTGGQGAGQDFINVYHYQYDSEQQVLKLNKTDQVSPEDLMQANNP</sequence>
<evidence type="ECO:0000313" key="3">
    <source>
        <dbReference type="Proteomes" id="UP001157114"/>
    </source>
</evidence>
<dbReference type="EMBL" id="BSSQ01000019">
    <property type="protein sequence ID" value="GLX70537.1"/>
    <property type="molecule type" value="Genomic_DNA"/>
</dbReference>
<organism evidence="2 3">
    <name type="scientific">Paenibacillus glycanilyticus</name>
    <dbReference type="NCBI Taxonomy" id="126569"/>
    <lineage>
        <taxon>Bacteria</taxon>
        <taxon>Bacillati</taxon>
        <taxon>Bacillota</taxon>
        <taxon>Bacilli</taxon>
        <taxon>Bacillales</taxon>
        <taxon>Paenibacillaceae</taxon>
        <taxon>Paenibacillus</taxon>
    </lineage>
</organism>
<feature type="signal peptide" evidence="1">
    <location>
        <begin position="1"/>
        <end position="20"/>
    </location>
</feature>
<evidence type="ECO:0000256" key="1">
    <source>
        <dbReference type="SAM" id="SignalP"/>
    </source>
</evidence>
<accession>A0ABQ6GNE3</accession>
<dbReference type="RefSeq" id="WP_284241310.1">
    <property type="nucleotide sequence ID" value="NZ_BSSQ01000019.1"/>
</dbReference>
<proteinExistence type="predicted"/>